<protein>
    <submittedName>
        <fullName evidence="1">Uncharacterized protein</fullName>
    </submittedName>
</protein>
<dbReference type="EMBL" id="ML120351">
    <property type="protein sequence ID" value="RPB06204.1"/>
    <property type="molecule type" value="Genomic_DNA"/>
</dbReference>
<dbReference type="AlphaFoldDB" id="A0A3N4K6P6"/>
<keyword evidence="2" id="KW-1185">Reference proteome</keyword>
<dbReference type="OrthoDB" id="5401962at2759"/>
<organism evidence="1 2">
    <name type="scientific">Choiromyces venosus 120613-1</name>
    <dbReference type="NCBI Taxonomy" id="1336337"/>
    <lineage>
        <taxon>Eukaryota</taxon>
        <taxon>Fungi</taxon>
        <taxon>Dikarya</taxon>
        <taxon>Ascomycota</taxon>
        <taxon>Pezizomycotina</taxon>
        <taxon>Pezizomycetes</taxon>
        <taxon>Pezizales</taxon>
        <taxon>Tuberaceae</taxon>
        <taxon>Choiromyces</taxon>
    </lineage>
</organism>
<proteinExistence type="predicted"/>
<name>A0A3N4K6P6_9PEZI</name>
<sequence>GLWHHRLRLKYSNLNSCNLNLPKRYCAQALLSLWPDFQGLKSKLEEVINNHSHCTLLYPKFHCELNWIEYY</sequence>
<dbReference type="Proteomes" id="UP000276215">
    <property type="component" value="Unassembled WGS sequence"/>
</dbReference>
<feature type="non-terminal residue" evidence="1">
    <location>
        <position position="1"/>
    </location>
</feature>
<evidence type="ECO:0000313" key="2">
    <source>
        <dbReference type="Proteomes" id="UP000276215"/>
    </source>
</evidence>
<accession>A0A3N4K6P6</accession>
<evidence type="ECO:0000313" key="1">
    <source>
        <dbReference type="EMBL" id="RPB06204.1"/>
    </source>
</evidence>
<gene>
    <name evidence="1" type="ORF">L873DRAFT_1660657</name>
</gene>
<reference evidence="1 2" key="1">
    <citation type="journal article" date="2018" name="Nat. Ecol. Evol.">
        <title>Pezizomycetes genomes reveal the molecular basis of ectomycorrhizal truffle lifestyle.</title>
        <authorList>
            <person name="Murat C."/>
            <person name="Payen T."/>
            <person name="Noel B."/>
            <person name="Kuo A."/>
            <person name="Morin E."/>
            <person name="Chen J."/>
            <person name="Kohler A."/>
            <person name="Krizsan K."/>
            <person name="Balestrini R."/>
            <person name="Da Silva C."/>
            <person name="Montanini B."/>
            <person name="Hainaut M."/>
            <person name="Levati E."/>
            <person name="Barry K.W."/>
            <person name="Belfiori B."/>
            <person name="Cichocki N."/>
            <person name="Clum A."/>
            <person name="Dockter R.B."/>
            <person name="Fauchery L."/>
            <person name="Guy J."/>
            <person name="Iotti M."/>
            <person name="Le Tacon F."/>
            <person name="Lindquist E.A."/>
            <person name="Lipzen A."/>
            <person name="Malagnac F."/>
            <person name="Mello A."/>
            <person name="Molinier V."/>
            <person name="Miyauchi S."/>
            <person name="Poulain J."/>
            <person name="Riccioni C."/>
            <person name="Rubini A."/>
            <person name="Sitrit Y."/>
            <person name="Splivallo R."/>
            <person name="Traeger S."/>
            <person name="Wang M."/>
            <person name="Zifcakova L."/>
            <person name="Wipf D."/>
            <person name="Zambonelli A."/>
            <person name="Paolocci F."/>
            <person name="Nowrousian M."/>
            <person name="Ottonello S."/>
            <person name="Baldrian P."/>
            <person name="Spatafora J.W."/>
            <person name="Henrissat B."/>
            <person name="Nagy L.G."/>
            <person name="Aury J.M."/>
            <person name="Wincker P."/>
            <person name="Grigoriev I.V."/>
            <person name="Bonfante P."/>
            <person name="Martin F.M."/>
        </authorList>
    </citation>
    <scope>NUCLEOTIDE SEQUENCE [LARGE SCALE GENOMIC DNA]</scope>
    <source>
        <strain evidence="1 2">120613-1</strain>
    </source>
</reference>